<proteinExistence type="predicted"/>
<gene>
    <name evidence="1" type="ORF">LCGC14_2786430</name>
</gene>
<sequence>MARKKSDIRAAVRDNLRDEFVEGVDEEWEDDELDRLIANTLREIEQKMPYEAKVTAYDALSTVATELSASATNLVVASDDDFPTTFPFYITIDSEVLQVTALASSENFTVSRALLKTTAAVHTVGKGVGLTIVTTNDSKEIPDLNNIADLIRVRRNRPVEYPVGWTTKRYRNADRFADILTLDINRLPSTGEAVHLYCLKQHTLTEESSTLRPEHEYVLIQGVQARAAINRGRELINALTVGGVNVGPRMNSWGVEQLQLYKELLKHHTLVDNYESLPKD</sequence>
<name>A0A0F9BIB9_9ZZZZ</name>
<reference evidence="1" key="1">
    <citation type="journal article" date="2015" name="Nature">
        <title>Complex archaea that bridge the gap between prokaryotes and eukaryotes.</title>
        <authorList>
            <person name="Spang A."/>
            <person name="Saw J.H."/>
            <person name="Jorgensen S.L."/>
            <person name="Zaremba-Niedzwiedzka K."/>
            <person name="Martijn J."/>
            <person name="Lind A.E."/>
            <person name="van Eijk R."/>
            <person name="Schleper C."/>
            <person name="Guy L."/>
            <person name="Ettema T.J."/>
        </authorList>
    </citation>
    <scope>NUCLEOTIDE SEQUENCE</scope>
</reference>
<organism evidence="1">
    <name type="scientific">marine sediment metagenome</name>
    <dbReference type="NCBI Taxonomy" id="412755"/>
    <lineage>
        <taxon>unclassified sequences</taxon>
        <taxon>metagenomes</taxon>
        <taxon>ecological metagenomes</taxon>
    </lineage>
</organism>
<evidence type="ECO:0000313" key="1">
    <source>
        <dbReference type="EMBL" id="KKK84131.1"/>
    </source>
</evidence>
<dbReference type="AlphaFoldDB" id="A0A0F9BIB9"/>
<protein>
    <submittedName>
        <fullName evidence="1">Uncharacterized protein</fullName>
    </submittedName>
</protein>
<comment type="caution">
    <text evidence="1">The sequence shown here is derived from an EMBL/GenBank/DDBJ whole genome shotgun (WGS) entry which is preliminary data.</text>
</comment>
<accession>A0A0F9BIB9</accession>
<dbReference type="EMBL" id="LAZR01051908">
    <property type="protein sequence ID" value="KKK84131.1"/>
    <property type="molecule type" value="Genomic_DNA"/>
</dbReference>